<feature type="transmembrane region" description="Helical" evidence="1">
    <location>
        <begin position="58"/>
        <end position="80"/>
    </location>
</feature>
<feature type="transmembrane region" description="Helical" evidence="1">
    <location>
        <begin position="169"/>
        <end position="188"/>
    </location>
</feature>
<protein>
    <recommendedName>
        <fullName evidence="2">EamA domain-containing protein</fullName>
    </recommendedName>
</protein>
<feature type="domain" description="EamA" evidence="2">
    <location>
        <begin position="141"/>
        <end position="270"/>
    </location>
</feature>
<dbReference type="OrthoDB" id="6285496at2"/>
<evidence type="ECO:0000313" key="4">
    <source>
        <dbReference type="Proteomes" id="UP000309186"/>
    </source>
</evidence>
<gene>
    <name evidence="3" type="ORF">C1E24_05560</name>
</gene>
<evidence type="ECO:0000313" key="3">
    <source>
        <dbReference type="EMBL" id="TLX48265.1"/>
    </source>
</evidence>
<feature type="transmembrane region" description="Helical" evidence="1">
    <location>
        <begin position="140"/>
        <end position="157"/>
    </location>
</feature>
<dbReference type="InterPro" id="IPR037185">
    <property type="entry name" value="EmrE-like"/>
</dbReference>
<keyword evidence="1" id="KW-0472">Membrane</keyword>
<feature type="transmembrane region" description="Helical" evidence="1">
    <location>
        <begin position="29"/>
        <end position="46"/>
    </location>
</feature>
<dbReference type="PANTHER" id="PTHR22911">
    <property type="entry name" value="ACYL-MALONYL CONDENSING ENZYME-RELATED"/>
    <property type="match status" value="1"/>
</dbReference>
<dbReference type="EMBL" id="PPSW01000007">
    <property type="protein sequence ID" value="TLX48265.1"/>
    <property type="molecule type" value="Genomic_DNA"/>
</dbReference>
<name>A0A5R9Q5P0_9GAMM</name>
<dbReference type="GO" id="GO:0016020">
    <property type="term" value="C:membrane"/>
    <property type="evidence" value="ECO:0007669"/>
    <property type="project" value="InterPro"/>
</dbReference>
<dbReference type="PANTHER" id="PTHR22911:SF137">
    <property type="entry name" value="SOLUTE CARRIER FAMILY 35 MEMBER G2-RELATED"/>
    <property type="match status" value="1"/>
</dbReference>
<feature type="domain" description="EamA" evidence="2">
    <location>
        <begin position="2"/>
        <end position="129"/>
    </location>
</feature>
<keyword evidence="1" id="KW-1133">Transmembrane helix</keyword>
<dbReference type="Gene3D" id="1.10.3730.20">
    <property type="match status" value="2"/>
</dbReference>
<evidence type="ECO:0000256" key="1">
    <source>
        <dbReference type="SAM" id="Phobius"/>
    </source>
</evidence>
<feature type="transmembrane region" description="Helical" evidence="1">
    <location>
        <begin position="86"/>
        <end position="107"/>
    </location>
</feature>
<sequence>MIFSFLSALCWSLFDIARKELAQHVNPKFLSLAMSVSVLPLFFLLWGFQGFQLPSNSYYFPATISGVLAAIGSVCFMLAISKGKLAIVLSITACTPFISAVFSFFFFDELLSQFEWLGIVLVVLATMLLAGTSINTRDKSSLYALITAIAWGTCIVFDKQALTFGSSSFHGMFLTSIIIAVLSISLRIDYQWWTLLKNFKWWLIAVMVFFGAVFLQFAALEYLNPGVVEAIKRGIGIVLAVIIGRVFYQETLSRKQITGVCLVLSATYLFM</sequence>
<feature type="transmembrane region" description="Helical" evidence="1">
    <location>
        <begin position="200"/>
        <end position="223"/>
    </location>
</feature>
<reference evidence="3 4" key="1">
    <citation type="submission" date="2018-01" db="EMBL/GenBank/DDBJ databases">
        <title>Co-occurrence of chitin degradation, pigmentation and bioactivity in marine Pseudoalteromonas.</title>
        <authorList>
            <person name="Paulsen S."/>
            <person name="Gram L."/>
            <person name="Machado H."/>
        </authorList>
    </citation>
    <scope>NUCLEOTIDE SEQUENCE [LARGE SCALE GENOMIC DNA]</scope>
    <source>
        <strain evidence="3 4">S3663</strain>
    </source>
</reference>
<organism evidence="3 4">
    <name type="scientific">Pseudoalteromonas phenolica</name>
    <dbReference type="NCBI Taxonomy" id="161398"/>
    <lineage>
        <taxon>Bacteria</taxon>
        <taxon>Pseudomonadati</taxon>
        <taxon>Pseudomonadota</taxon>
        <taxon>Gammaproteobacteria</taxon>
        <taxon>Alteromonadales</taxon>
        <taxon>Pseudoalteromonadaceae</taxon>
        <taxon>Pseudoalteromonas</taxon>
    </lineage>
</organism>
<dbReference type="SUPFAM" id="SSF103481">
    <property type="entry name" value="Multidrug resistance efflux transporter EmrE"/>
    <property type="match status" value="2"/>
</dbReference>
<dbReference type="AlphaFoldDB" id="A0A5R9Q5P0"/>
<proteinExistence type="predicted"/>
<comment type="caution">
    <text evidence="3">The sequence shown here is derived from an EMBL/GenBank/DDBJ whole genome shotgun (WGS) entry which is preliminary data.</text>
</comment>
<dbReference type="Proteomes" id="UP000309186">
    <property type="component" value="Unassembled WGS sequence"/>
</dbReference>
<dbReference type="RefSeq" id="WP_138479495.1">
    <property type="nucleotide sequence ID" value="NZ_PPSW01000007.1"/>
</dbReference>
<accession>A0A5R9Q5P0</accession>
<evidence type="ECO:0000259" key="2">
    <source>
        <dbReference type="Pfam" id="PF00892"/>
    </source>
</evidence>
<dbReference type="Pfam" id="PF00892">
    <property type="entry name" value="EamA"/>
    <property type="match status" value="2"/>
</dbReference>
<dbReference type="InterPro" id="IPR000620">
    <property type="entry name" value="EamA_dom"/>
</dbReference>
<keyword evidence="1" id="KW-0812">Transmembrane</keyword>
<feature type="transmembrane region" description="Helical" evidence="1">
    <location>
        <begin position="114"/>
        <end position="134"/>
    </location>
</feature>
<feature type="transmembrane region" description="Helical" evidence="1">
    <location>
        <begin position="230"/>
        <end position="248"/>
    </location>
</feature>